<evidence type="ECO:0000313" key="6">
    <source>
        <dbReference type="EMBL" id="KAJ5709450.1"/>
    </source>
</evidence>
<dbReference type="Pfam" id="PF07993">
    <property type="entry name" value="NAD_binding_4"/>
    <property type="match status" value="1"/>
</dbReference>
<dbReference type="Gene3D" id="3.40.50.720">
    <property type="entry name" value="NAD(P)-binding Rossmann-like Domain"/>
    <property type="match status" value="1"/>
</dbReference>
<reference evidence="6" key="1">
    <citation type="journal article" date="2023" name="IMA Fungus">
        <title>Comparative genomic study of the Penicillium genus elucidates a diverse pangenome and 15 lateral gene transfer events.</title>
        <authorList>
            <person name="Petersen C."/>
            <person name="Sorensen T."/>
            <person name="Nielsen M.R."/>
            <person name="Sondergaard T.E."/>
            <person name="Sorensen J.L."/>
            <person name="Fitzpatrick D.A."/>
            <person name="Frisvad J.C."/>
            <person name="Nielsen K.L."/>
        </authorList>
    </citation>
    <scope>NUCLEOTIDE SEQUENCE</scope>
    <source>
        <strain evidence="6">IBT 17514</strain>
    </source>
</reference>
<dbReference type="InterPro" id="IPR051414">
    <property type="entry name" value="Adenylate-forming_Reductase"/>
</dbReference>
<evidence type="ECO:0000256" key="2">
    <source>
        <dbReference type="ARBA" id="ARBA00022553"/>
    </source>
</evidence>
<keyword evidence="3" id="KW-0472">Membrane</keyword>
<dbReference type="Pfam" id="PF23562">
    <property type="entry name" value="AMP-binding_C_3"/>
    <property type="match status" value="1"/>
</dbReference>
<evidence type="ECO:0000259" key="4">
    <source>
        <dbReference type="Pfam" id="PF00501"/>
    </source>
</evidence>
<reference evidence="6" key="2">
    <citation type="submission" date="2023-01" db="EMBL/GenBank/DDBJ databases">
        <authorList>
            <person name="Petersen C."/>
        </authorList>
    </citation>
    <scope>NUCLEOTIDE SEQUENCE</scope>
    <source>
        <strain evidence="6">IBT 17514</strain>
    </source>
</reference>
<evidence type="ECO:0000313" key="7">
    <source>
        <dbReference type="Proteomes" id="UP001215712"/>
    </source>
</evidence>
<dbReference type="PANTHER" id="PTHR43439:SF2">
    <property type="entry name" value="ENZYME, PUTATIVE (JCVI)-RELATED"/>
    <property type="match status" value="1"/>
</dbReference>
<feature type="transmembrane region" description="Helical" evidence="3">
    <location>
        <begin position="237"/>
        <end position="257"/>
    </location>
</feature>
<keyword evidence="7" id="KW-1185">Reference proteome</keyword>
<dbReference type="Proteomes" id="UP001215712">
    <property type="component" value="Unassembled WGS sequence"/>
</dbReference>
<accession>A0AAD6HDT9</accession>
<dbReference type="InterPro" id="IPR013120">
    <property type="entry name" value="FAR_NAD-bd"/>
</dbReference>
<comment type="caution">
    <text evidence="6">The sequence shown here is derived from an EMBL/GenBank/DDBJ whole genome shotgun (WGS) entry which is preliminary data.</text>
</comment>
<dbReference type="SUPFAM" id="SSF51735">
    <property type="entry name" value="NAD(P)-binding Rossmann-fold domains"/>
    <property type="match status" value="1"/>
</dbReference>
<organism evidence="6 7">
    <name type="scientific">Penicillium malachiteum</name>
    <dbReference type="NCBI Taxonomy" id="1324776"/>
    <lineage>
        <taxon>Eukaryota</taxon>
        <taxon>Fungi</taxon>
        <taxon>Dikarya</taxon>
        <taxon>Ascomycota</taxon>
        <taxon>Pezizomycotina</taxon>
        <taxon>Eurotiomycetes</taxon>
        <taxon>Eurotiomycetidae</taxon>
        <taxon>Eurotiales</taxon>
        <taxon>Aspergillaceae</taxon>
        <taxon>Penicillium</taxon>
    </lineage>
</organism>
<dbReference type="InterPro" id="IPR036291">
    <property type="entry name" value="NAD(P)-bd_dom_sf"/>
</dbReference>
<dbReference type="AlphaFoldDB" id="A0AAD6HDT9"/>
<dbReference type="EMBL" id="JAQJAN010000019">
    <property type="protein sequence ID" value="KAJ5709450.1"/>
    <property type="molecule type" value="Genomic_DNA"/>
</dbReference>
<keyword evidence="2" id="KW-0597">Phosphoprotein</keyword>
<dbReference type="InterPro" id="IPR000873">
    <property type="entry name" value="AMP-dep_synth/lig_dom"/>
</dbReference>
<keyword evidence="3" id="KW-0812">Transmembrane</keyword>
<name>A0AAD6HDT9_9EURO</name>
<keyword evidence="3" id="KW-1133">Transmembrane helix</keyword>
<dbReference type="SUPFAM" id="SSF56801">
    <property type="entry name" value="Acetyl-CoA synthetase-like"/>
    <property type="match status" value="1"/>
</dbReference>
<evidence type="ECO:0000259" key="5">
    <source>
        <dbReference type="Pfam" id="PF07993"/>
    </source>
</evidence>
<keyword evidence="1" id="KW-0596">Phosphopantetheine</keyword>
<gene>
    <name evidence="6" type="ORF">N7493_010784</name>
</gene>
<protein>
    <submittedName>
        <fullName evidence="6">Male sterility NAD-binding</fullName>
    </submittedName>
</protein>
<dbReference type="Gene3D" id="3.40.50.12780">
    <property type="entry name" value="N-terminal domain of ligase-like"/>
    <property type="match status" value="1"/>
</dbReference>
<dbReference type="PANTHER" id="PTHR43439">
    <property type="entry name" value="PHENYLACETATE-COENZYME A LIGASE"/>
    <property type="match status" value="1"/>
</dbReference>
<feature type="domain" description="Thioester reductase (TE)" evidence="5">
    <location>
        <begin position="705"/>
        <end position="941"/>
    </location>
</feature>
<dbReference type="PROSITE" id="PS00455">
    <property type="entry name" value="AMP_BINDING"/>
    <property type="match status" value="1"/>
</dbReference>
<evidence type="ECO:0000256" key="3">
    <source>
        <dbReference type="SAM" id="Phobius"/>
    </source>
</evidence>
<dbReference type="InterPro" id="IPR042099">
    <property type="entry name" value="ANL_N_sf"/>
</dbReference>
<dbReference type="Pfam" id="PF00501">
    <property type="entry name" value="AMP-binding"/>
    <property type="match status" value="1"/>
</dbReference>
<proteinExistence type="predicted"/>
<dbReference type="InterPro" id="IPR020845">
    <property type="entry name" value="AMP-binding_CS"/>
</dbReference>
<evidence type="ECO:0000256" key="1">
    <source>
        <dbReference type="ARBA" id="ARBA00022450"/>
    </source>
</evidence>
<feature type="domain" description="AMP-dependent synthetase/ligase" evidence="4">
    <location>
        <begin position="28"/>
        <end position="357"/>
    </location>
</feature>
<sequence length="1074" mass="118905">MTVNDKRCAAYSDKNSQIGSRILLNYIQDTAVRHPDRPAVHQLAESQDGRPDIPQNIVLSYGDIVALVNTICWQVHHSEVMSTSSHVVAYVGPSDLRQLLISLVATKMGYQALLLSPRVGPSSLQDLIQQCDASALIYDRQFASIANDVSQAANIGSFEIADLLQLLQGPWATKGYRKDGYADHEKILHTTGSTGKPKPVPISHSMLAATDGYRLLSQKYGDETQCQLEIMSKADTVYVAFPLYHVAGFALSCYLLFSSTTLMFGYPNQPPSLSMLRIALSLRKSNLQGVMIPPSIVDEVSRSSSLMEHISKLSWIFSGGGSIGQKEGDTIVTKTRLFNGLGSTECGSFSQFPTDPSYWNYFNFHPSNGIDWRQISSEEENDDTEFELVIRREESCQPYQGVFHNFPNLDEWATKDVFRKHPTVENLWEYRYRIDDVLVFATGEKMNPVPLESRVSGVSGIKAALGFGNQQRFPGLLLEIEEPTSDTGNLYSLPSKLQSLVKSAVSVENARSSRDGHIHDSMIIVASKGKPFVRTSKGTVQRNNTLECYKTEIDALYDSIDLSDLGSLHHLRLDRTSEDSLACGLTDFITQLISNTAPMNKDSDIFSVGIDSMQAQIFTAVVNKEITSTWQQGEETRPSLEISTIYAHPTPRKLARYILQGELSQQKEEETQFHELLQRHLSDIPTTSVSTVTKSKEINGKHVLVTGTTGFIGSCTLTALLQQEGVERVTCLNRKLPDSTRQAEDPAKTDTSVNCEHLKADLAKKNLGLTEPMYHALIDSVTDILHCQWAVDFNKPLQYFEPNITGVNNLIKFASDAKSNAQIVFVSSVAAVKNWRGPGPVPEVKLESHEFAEMGYGQSKLIASLLLDQASASLGIPTTICRLGQVTGAIDKRMKEHSQTWPRRDWFPTLLATSISLGCIPDSLGPADEIDWIPVNTIAEALSDLVCSSNEIPRTANGAPHSKYYHLVNPTRTSYTNFVSFLATRLSKREPLKIISLTEWVSLLAGQAQDGAKLQSPIPGLSLLGFFEKLAFTGGRNSIVLDTTMTEQRLPCLETIGGISEEWMGMWLDEWKLI</sequence>